<evidence type="ECO:0000313" key="2">
    <source>
        <dbReference type="EMBL" id="KAK0741424.1"/>
    </source>
</evidence>
<dbReference type="AlphaFoldDB" id="A0AA40ELD9"/>
<dbReference type="EMBL" id="JAUKUD010000006">
    <property type="protein sequence ID" value="KAK0741424.1"/>
    <property type="molecule type" value="Genomic_DNA"/>
</dbReference>
<protein>
    <submittedName>
        <fullName evidence="2">Uncharacterized protein</fullName>
    </submittedName>
</protein>
<organism evidence="2 3">
    <name type="scientific">Schizothecium vesticola</name>
    <dbReference type="NCBI Taxonomy" id="314040"/>
    <lineage>
        <taxon>Eukaryota</taxon>
        <taxon>Fungi</taxon>
        <taxon>Dikarya</taxon>
        <taxon>Ascomycota</taxon>
        <taxon>Pezizomycotina</taxon>
        <taxon>Sordariomycetes</taxon>
        <taxon>Sordariomycetidae</taxon>
        <taxon>Sordariales</taxon>
        <taxon>Schizotheciaceae</taxon>
        <taxon>Schizothecium</taxon>
    </lineage>
</organism>
<comment type="caution">
    <text evidence="2">The sequence shown here is derived from an EMBL/GenBank/DDBJ whole genome shotgun (WGS) entry which is preliminary data.</text>
</comment>
<evidence type="ECO:0000256" key="1">
    <source>
        <dbReference type="SAM" id="SignalP"/>
    </source>
</evidence>
<evidence type="ECO:0000313" key="3">
    <source>
        <dbReference type="Proteomes" id="UP001172155"/>
    </source>
</evidence>
<feature type="chain" id="PRO_5041301778" evidence="1">
    <location>
        <begin position="26"/>
        <end position="143"/>
    </location>
</feature>
<keyword evidence="3" id="KW-1185">Reference proteome</keyword>
<proteinExistence type="predicted"/>
<feature type="signal peptide" evidence="1">
    <location>
        <begin position="1"/>
        <end position="25"/>
    </location>
</feature>
<gene>
    <name evidence="2" type="ORF">B0T18DRAFT_432533</name>
</gene>
<keyword evidence="1" id="KW-0732">Signal</keyword>
<accession>A0AA40ELD9</accession>
<name>A0AA40ELD9_9PEZI</name>
<reference evidence="2" key="1">
    <citation type="submission" date="2023-06" db="EMBL/GenBank/DDBJ databases">
        <title>Genome-scale phylogeny and comparative genomics of the fungal order Sordariales.</title>
        <authorList>
            <consortium name="Lawrence Berkeley National Laboratory"/>
            <person name="Hensen N."/>
            <person name="Bonometti L."/>
            <person name="Westerberg I."/>
            <person name="Brannstrom I.O."/>
            <person name="Guillou S."/>
            <person name="Cros-Aarteil S."/>
            <person name="Calhoun S."/>
            <person name="Haridas S."/>
            <person name="Kuo A."/>
            <person name="Mondo S."/>
            <person name="Pangilinan J."/>
            <person name="Riley R."/>
            <person name="LaButti K."/>
            <person name="Andreopoulos B."/>
            <person name="Lipzen A."/>
            <person name="Chen C."/>
            <person name="Yanf M."/>
            <person name="Daum C."/>
            <person name="Ng V."/>
            <person name="Clum A."/>
            <person name="Steindorff A."/>
            <person name="Ohm R."/>
            <person name="Martin F."/>
            <person name="Silar P."/>
            <person name="Natvig D."/>
            <person name="Lalanne C."/>
            <person name="Gautier V."/>
            <person name="Ament-velasquez S.L."/>
            <person name="Kruys A."/>
            <person name="Hutchinson M.I."/>
            <person name="Powell A.J."/>
            <person name="Barry K."/>
            <person name="Miller A.N."/>
            <person name="Grigoriev I.V."/>
            <person name="Debuchy R."/>
            <person name="Gladieux P."/>
            <person name="Thoren M.H."/>
            <person name="Johannesson H."/>
        </authorList>
    </citation>
    <scope>NUCLEOTIDE SEQUENCE</scope>
    <source>
        <strain evidence="2">SMH3187-1</strain>
    </source>
</reference>
<dbReference type="Proteomes" id="UP001172155">
    <property type="component" value="Unassembled WGS sequence"/>
</dbReference>
<sequence length="143" mass="16162">MRFLFSVFILSIFAWLRQLQPPVHGHHAIHPSIVITCNLSMYVSCGTAMLGAGKTTVMAEITLIQVFPPRLEDEIFFLRPKQDHPVSWPCVGTARDVPSTPWSPQRRDLLLSLNTYLSTYEPCRYQEGPLPTRVLDVGSATYC</sequence>